<dbReference type="Proteomes" id="UP001305815">
    <property type="component" value="Chromosome"/>
</dbReference>
<evidence type="ECO:0008006" key="5">
    <source>
        <dbReference type="Google" id="ProtNLM"/>
    </source>
</evidence>
<proteinExistence type="predicted"/>
<keyword evidence="4" id="KW-1185">Reference proteome</keyword>
<name>A0ABN6YVM1_9FIRM</name>
<keyword evidence="1" id="KW-0808">Transferase</keyword>
<dbReference type="PANTHER" id="PTHR23416:SF78">
    <property type="entry name" value="LIPOPOLYSACCHARIDE BIOSYNTHESIS O-ACETYL TRANSFERASE WBBJ-RELATED"/>
    <property type="match status" value="1"/>
</dbReference>
<dbReference type="Gene3D" id="2.160.10.10">
    <property type="entry name" value="Hexapeptide repeat proteins"/>
    <property type="match status" value="1"/>
</dbReference>
<evidence type="ECO:0000313" key="4">
    <source>
        <dbReference type="Proteomes" id="UP001305815"/>
    </source>
</evidence>
<sequence length="231" mass="25893">MIIKNELKRFLLKKKNIEIDYNTRMNFNVKASQKGPVNRLVNFHGQITRMGCGCFLENVYAYGNIELGDFVSISGPGTILHAEIGKIKIGSFSSIAANVSIQEFNHHLNRPTTYAIHHNVFHEKFDKDCTSKGDIILGEDVWIGSNTVILSGVSIGRGAVVGAGSVITSSIPPYAIVVGNPAKVIKYRFNEEQINALNMTKWWTWNEEKLKRNQGFFEKNIADNEIYVVSK</sequence>
<evidence type="ECO:0000256" key="2">
    <source>
        <dbReference type="ARBA" id="ARBA00022737"/>
    </source>
</evidence>
<evidence type="ECO:0000256" key="1">
    <source>
        <dbReference type="ARBA" id="ARBA00022679"/>
    </source>
</evidence>
<dbReference type="EMBL" id="AP027742">
    <property type="protein sequence ID" value="BDZ77314.1"/>
    <property type="molecule type" value="Genomic_DNA"/>
</dbReference>
<dbReference type="Pfam" id="PF00132">
    <property type="entry name" value="Hexapep"/>
    <property type="match status" value="1"/>
</dbReference>
<organism evidence="3 4">
    <name type="scientific">Claveliimonas bilis</name>
    <dbReference type="NCBI Taxonomy" id="3028070"/>
    <lineage>
        <taxon>Bacteria</taxon>
        <taxon>Bacillati</taxon>
        <taxon>Bacillota</taxon>
        <taxon>Clostridia</taxon>
        <taxon>Lachnospirales</taxon>
        <taxon>Lachnospiraceae</taxon>
        <taxon>Claveliimonas</taxon>
    </lineage>
</organism>
<protein>
    <recommendedName>
        <fullName evidence="5">Acetyltransferase</fullName>
    </recommendedName>
</protein>
<dbReference type="PROSITE" id="PS00101">
    <property type="entry name" value="HEXAPEP_TRANSFERASES"/>
    <property type="match status" value="1"/>
</dbReference>
<dbReference type="InterPro" id="IPR001451">
    <property type="entry name" value="Hexapep"/>
</dbReference>
<dbReference type="PANTHER" id="PTHR23416">
    <property type="entry name" value="SIALIC ACID SYNTHASE-RELATED"/>
    <property type="match status" value="1"/>
</dbReference>
<dbReference type="InterPro" id="IPR051159">
    <property type="entry name" value="Hexapeptide_acetyltransf"/>
</dbReference>
<accession>A0ABN6YVM1</accession>
<dbReference type="InterPro" id="IPR011004">
    <property type="entry name" value="Trimer_LpxA-like_sf"/>
</dbReference>
<gene>
    <name evidence="3" type="ORF">Lac1_14970</name>
</gene>
<evidence type="ECO:0000313" key="3">
    <source>
        <dbReference type="EMBL" id="BDZ77314.1"/>
    </source>
</evidence>
<reference evidence="4" key="1">
    <citation type="journal article" date="2023" name="Int. J. Syst. Evol. Microbiol.">
        <title>Claveliimonas bilis gen. nov., sp. nov., deoxycholic acid-producing bacteria isolated from human faeces, and reclassification of Sellimonas monacensis Zenner et al. 2021 as Claveliimonas monacensis comb. nov.</title>
        <authorList>
            <person name="Hisatomi A."/>
            <person name="Kastawa N.W.E.P.G."/>
            <person name="Song I."/>
            <person name="Ohkuma M."/>
            <person name="Fukiya S."/>
            <person name="Sakamoto M."/>
        </authorList>
    </citation>
    <scope>NUCLEOTIDE SEQUENCE [LARGE SCALE GENOMIC DNA]</scope>
    <source>
        <strain evidence="4">12BBH14</strain>
    </source>
</reference>
<dbReference type="InterPro" id="IPR018357">
    <property type="entry name" value="Hexapep_transf_CS"/>
</dbReference>
<keyword evidence="2" id="KW-0677">Repeat</keyword>
<dbReference type="SUPFAM" id="SSF51161">
    <property type="entry name" value="Trimeric LpxA-like enzymes"/>
    <property type="match status" value="1"/>
</dbReference>
<dbReference type="CDD" id="cd03349">
    <property type="entry name" value="LbH_XAT"/>
    <property type="match status" value="1"/>
</dbReference>
<dbReference type="RefSeq" id="WP_316264343.1">
    <property type="nucleotide sequence ID" value="NZ_AP027742.1"/>
</dbReference>